<comment type="subcellular location">
    <subcellularLocation>
        <location evidence="2">Endoplasmic reticulum membrane</location>
        <topology evidence="2">Multi-pass membrane protein</topology>
    </subcellularLocation>
</comment>
<dbReference type="InterPro" id="IPR014430">
    <property type="entry name" value="Scs7"/>
</dbReference>
<keyword evidence="4 14" id="KW-0812">Transmembrane</keyword>
<keyword evidence="3" id="KW-0444">Lipid biosynthesis</keyword>
<dbReference type="Pfam" id="PF04116">
    <property type="entry name" value="FA_hydroxylase"/>
    <property type="match status" value="1"/>
</dbReference>
<feature type="transmembrane region" description="Helical" evidence="14">
    <location>
        <begin position="233"/>
        <end position="253"/>
    </location>
</feature>
<dbReference type="InterPro" id="IPR006694">
    <property type="entry name" value="Fatty_acid_hydroxylase"/>
</dbReference>
<evidence type="ECO:0000256" key="5">
    <source>
        <dbReference type="ARBA" id="ARBA00022723"/>
    </source>
</evidence>
<keyword evidence="17" id="KW-1185">Reference proteome</keyword>
<dbReference type="GeneTree" id="ENSGT00390000002142"/>
<keyword evidence="7" id="KW-0276">Fatty acid metabolism</keyword>
<evidence type="ECO:0000256" key="14">
    <source>
        <dbReference type="SAM" id="Phobius"/>
    </source>
</evidence>
<keyword evidence="10" id="KW-0560">Oxidoreductase</keyword>
<keyword evidence="11" id="KW-0443">Lipid metabolism</keyword>
<evidence type="ECO:0000313" key="17">
    <source>
        <dbReference type="Proteomes" id="UP000694383"/>
    </source>
</evidence>
<feature type="domain" description="Fatty acid hydroxylase" evidence="15">
    <location>
        <begin position="239"/>
        <end position="381"/>
    </location>
</feature>
<dbReference type="GO" id="GO:0006633">
    <property type="term" value="P:fatty acid biosynthetic process"/>
    <property type="evidence" value="ECO:0007669"/>
    <property type="project" value="UniProtKB-KW"/>
</dbReference>
<evidence type="ECO:0000256" key="13">
    <source>
        <dbReference type="ARBA" id="ARBA00023160"/>
    </source>
</evidence>
<dbReference type="Proteomes" id="UP000694383">
    <property type="component" value="Unplaced"/>
</dbReference>
<evidence type="ECO:0000256" key="2">
    <source>
        <dbReference type="ARBA" id="ARBA00004477"/>
    </source>
</evidence>
<feature type="transmembrane region" description="Helical" evidence="14">
    <location>
        <begin position="290"/>
        <end position="309"/>
    </location>
</feature>
<evidence type="ECO:0000256" key="3">
    <source>
        <dbReference type="ARBA" id="ARBA00022516"/>
    </source>
</evidence>
<accession>A0A8C7XJQ1</accession>
<protein>
    <submittedName>
        <fullName evidence="16">Fatty acid 2-hydroxylase</fullName>
    </submittedName>
</protein>
<feature type="transmembrane region" description="Helical" evidence="14">
    <location>
        <begin position="84"/>
        <end position="103"/>
    </location>
</feature>
<keyword evidence="6" id="KW-0256">Endoplasmic reticulum</keyword>
<keyword evidence="12 14" id="KW-0472">Membrane</keyword>
<keyword evidence="13" id="KW-0275">Fatty acid biosynthesis</keyword>
<evidence type="ECO:0000313" key="16">
    <source>
        <dbReference type="Ensembl" id="ENSOSIP00000014511.1"/>
    </source>
</evidence>
<evidence type="ECO:0000256" key="4">
    <source>
        <dbReference type="ARBA" id="ARBA00022692"/>
    </source>
</evidence>
<evidence type="ECO:0000256" key="11">
    <source>
        <dbReference type="ARBA" id="ARBA00023098"/>
    </source>
</evidence>
<feature type="transmembrane region" description="Helical" evidence="14">
    <location>
        <begin position="191"/>
        <end position="213"/>
    </location>
</feature>
<proteinExistence type="predicted"/>
<dbReference type="GO" id="GO:0005506">
    <property type="term" value="F:iron ion binding"/>
    <property type="evidence" value="ECO:0007669"/>
    <property type="project" value="InterPro"/>
</dbReference>
<evidence type="ECO:0000256" key="12">
    <source>
        <dbReference type="ARBA" id="ARBA00023136"/>
    </source>
</evidence>
<feature type="transmembrane region" description="Helical" evidence="14">
    <location>
        <begin position="315"/>
        <end position="338"/>
    </location>
</feature>
<keyword evidence="8" id="KW-0862">Zinc</keyword>
<dbReference type="AlphaFoldDB" id="A0A8C7XJQ1"/>
<dbReference type="Ensembl" id="ENSOSIT00000015343.1">
    <property type="protein sequence ID" value="ENSOSIP00000014511.1"/>
    <property type="gene ID" value="ENSOSIG00000008205.1"/>
</dbReference>
<evidence type="ECO:0000259" key="15">
    <source>
        <dbReference type="Pfam" id="PF04116"/>
    </source>
</evidence>
<evidence type="ECO:0000256" key="9">
    <source>
        <dbReference type="ARBA" id="ARBA00022989"/>
    </source>
</evidence>
<keyword evidence="9 14" id="KW-1133">Transmembrane helix</keyword>
<reference evidence="16" key="2">
    <citation type="submission" date="2025-09" db="UniProtKB">
        <authorList>
            <consortium name="Ensembl"/>
        </authorList>
    </citation>
    <scope>IDENTIFICATION</scope>
</reference>
<dbReference type="GO" id="GO:0005789">
    <property type="term" value="C:endoplasmic reticulum membrane"/>
    <property type="evidence" value="ECO:0007669"/>
    <property type="project" value="UniProtKB-SubCell"/>
</dbReference>
<evidence type="ECO:0000256" key="7">
    <source>
        <dbReference type="ARBA" id="ARBA00022832"/>
    </source>
</evidence>
<sequence>MVIGQHSEYEGCKCKAPCMVITRQLGDGPFTFRTGKSKGHLASTLCDSPRTHTHNVFSPQLSLRLFKRYYIEKLVCMFNKNRRMATPVLSVLTLFVSLFCQVLRERRTASEQTDEKTAQNVKTVDKEDEISPFSKCSPVDLDKDLVDWRKPLAWQVGHLGEKYDAWVHQPVDRPIRLFGNPLLEAGTKTSWYWVPVVWLPIVFYVSWHCYTTMAQGNSSVHITSDFSIPIHKYSFPVFFLMGWFLWSFIEYCIHRFVFHMKPPAHNYYLITLHFLLHGQHHKSPFDGARLVFPPGLASIVVGVFYMTLHQLLPDIIGLSMFVGGLCGYVVYDMIHYYLHYGSPKKGSYLYDLKAYHVKHHFEHQRSGFGITTTFWDHPFNTVIPDEKF</sequence>
<evidence type="ECO:0000256" key="6">
    <source>
        <dbReference type="ARBA" id="ARBA00022824"/>
    </source>
</evidence>
<dbReference type="PANTHER" id="PTHR12863">
    <property type="entry name" value="FATTY ACID HYDROXYLASE"/>
    <property type="match status" value="1"/>
</dbReference>
<comment type="cofactor">
    <cofactor evidence="1">
        <name>Zn(2+)</name>
        <dbReference type="ChEBI" id="CHEBI:29105"/>
    </cofactor>
</comment>
<evidence type="ECO:0000256" key="1">
    <source>
        <dbReference type="ARBA" id="ARBA00001947"/>
    </source>
</evidence>
<dbReference type="GO" id="GO:0080132">
    <property type="term" value="F:fatty acid 2-hydroxylase activity"/>
    <property type="evidence" value="ECO:0007669"/>
    <property type="project" value="InterPro"/>
</dbReference>
<evidence type="ECO:0000256" key="8">
    <source>
        <dbReference type="ARBA" id="ARBA00022833"/>
    </source>
</evidence>
<dbReference type="PANTHER" id="PTHR12863:SF1">
    <property type="entry name" value="FATTY ACID 2-HYDROXYLASE"/>
    <property type="match status" value="1"/>
</dbReference>
<keyword evidence="5" id="KW-0479">Metal-binding</keyword>
<organism evidence="16 17">
    <name type="scientific">Oryzias sinensis</name>
    <name type="common">Chinese medaka</name>
    <dbReference type="NCBI Taxonomy" id="183150"/>
    <lineage>
        <taxon>Eukaryota</taxon>
        <taxon>Metazoa</taxon>
        <taxon>Chordata</taxon>
        <taxon>Craniata</taxon>
        <taxon>Vertebrata</taxon>
        <taxon>Euteleostomi</taxon>
        <taxon>Actinopterygii</taxon>
        <taxon>Neopterygii</taxon>
        <taxon>Teleostei</taxon>
        <taxon>Neoteleostei</taxon>
        <taxon>Acanthomorphata</taxon>
        <taxon>Ovalentaria</taxon>
        <taxon>Atherinomorphae</taxon>
        <taxon>Beloniformes</taxon>
        <taxon>Adrianichthyidae</taxon>
        <taxon>Oryziinae</taxon>
        <taxon>Oryzias</taxon>
    </lineage>
</organism>
<name>A0A8C7XJQ1_9TELE</name>
<evidence type="ECO:0000256" key="10">
    <source>
        <dbReference type="ARBA" id="ARBA00023002"/>
    </source>
</evidence>
<reference evidence="16" key="1">
    <citation type="submission" date="2025-08" db="UniProtKB">
        <authorList>
            <consortium name="Ensembl"/>
        </authorList>
    </citation>
    <scope>IDENTIFICATION</scope>
</reference>